<organism evidence="2 3">
    <name type="scientific">Aeromonas allosaccharophila</name>
    <dbReference type="NCBI Taxonomy" id="656"/>
    <lineage>
        <taxon>Bacteria</taxon>
        <taxon>Pseudomonadati</taxon>
        <taxon>Pseudomonadota</taxon>
        <taxon>Gammaproteobacteria</taxon>
        <taxon>Aeromonadales</taxon>
        <taxon>Aeromonadaceae</taxon>
        <taxon>Aeromonas</taxon>
    </lineage>
</organism>
<evidence type="ECO:0000313" key="2">
    <source>
        <dbReference type="EMBL" id="WOE68129.1"/>
    </source>
</evidence>
<accession>A0ABZ0FEX4</accession>
<dbReference type="RefSeq" id="WP_317103996.1">
    <property type="nucleotide sequence ID" value="NZ_CP136584.1"/>
</dbReference>
<proteinExistence type="predicted"/>
<dbReference type="Proteomes" id="UP001302667">
    <property type="component" value="Chromosome"/>
</dbReference>
<evidence type="ECO:0000313" key="3">
    <source>
        <dbReference type="Proteomes" id="UP001302667"/>
    </source>
</evidence>
<sequence>MADLGNNALASLSFYCLLIVPVSPVPTFLTPTFRTRNTDQTLLHSRHLPLSGDGEEQGSALSKPFPPAITNKKVRFLTKFNYQLTD</sequence>
<feature type="region of interest" description="Disordered" evidence="1">
    <location>
        <begin position="47"/>
        <end position="66"/>
    </location>
</feature>
<gene>
    <name evidence="2" type="ORF">RY972_08790</name>
</gene>
<keyword evidence="3" id="KW-1185">Reference proteome</keyword>
<name>A0ABZ0FEX4_9GAMM</name>
<reference evidence="2 3" key="1">
    <citation type="submission" date="2023-10" db="EMBL/GenBank/DDBJ databases">
        <title>Genome analysis of psychrotrophic aerobic bacterium Aeromonas allosaccharophila BIM B-1809 isolated from infected fish.</title>
        <authorList>
            <person name="Leanovich S.I."/>
            <person name="Sidarenka A.V."/>
            <person name="Akhremchuk A.E."/>
            <person name="Sikolenko M.A."/>
            <person name="Valentovich L.N."/>
        </authorList>
    </citation>
    <scope>NUCLEOTIDE SEQUENCE [LARGE SCALE GENOMIC DNA]</scope>
    <source>
        <strain evidence="2 3">BIM B-1809</strain>
    </source>
</reference>
<evidence type="ECO:0000256" key="1">
    <source>
        <dbReference type="SAM" id="MobiDB-lite"/>
    </source>
</evidence>
<dbReference type="EMBL" id="CP136584">
    <property type="protein sequence ID" value="WOE68129.1"/>
    <property type="molecule type" value="Genomic_DNA"/>
</dbReference>
<protein>
    <submittedName>
        <fullName evidence="2">Uncharacterized protein</fullName>
    </submittedName>
</protein>